<evidence type="ECO:0000256" key="3">
    <source>
        <dbReference type="ARBA" id="ARBA00022801"/>
    </source>
</evidence>
<reference evidence="8" key="1">
    <citation type="journal article" date="2020" name="mSystems">
        <title>Genome- and Community-Level Interaction Insights into Carbon Utilization and Element Cycling Functions of Hydrothermarchaeota in Hydrothermal Sediment.</title>
        <authorList>
            <person name="Zhou Z."/>
            <person name="Liu Y."/>
            <person name="Xu W."/>
            <person name="Pan J."/>
            <person name="Luo Z.H."/>
            <person name="Li M."/>
        </authorList>
    </citation>
    <scope>NUCLEOTIDE SEQUENCE [LARGE SCALE GENOMIC DNA]</scope>
    <source>
        <strain evidence="8">SpSt-402</strain>
    </source>
</reference>
<evidence type="ECO:0000256" key="6">
    <source>
        <dbReference type="RuleBase" id="RU003983"/>
    </source>
</evidence>
<dbReference type="CDD" id="cd07333">
    <property type="entry name" value="M48C_bepA_like"/>
    <property type="match status" value="1"/>
</dbReference>
<keyword evidence="5 6" id="KW-0482">Metalloprotease</keyword>
<feature type="domain" description="Peptidase M48" evidence="7">
    <location>
        <begin position="87"/>
        <end position="256"/>
    </location>
</feature>
<dbReference type="PANTHER" id="PTHR22726">
    <property type="entry name" value="METALLOENDOPEPTIDASE OMA1"/>
    <property type="match status" value="1"/>
</dbReference>
<dbReference type="InterPro" id="IPR001915">
    <property type="entry name" value="Peptidase_M48"/>
</dbReference>
<dbReference type="AlphaFoldDB" id="A0A832H4P5"/>
<gene>
    <name evidence="8" type="ORF">ENR47_11765</name>
</gene>
<dbReference type="Gene3D" id="3.30.2010.10">
    <property type="entry name" value="Metalloproteases ('zincins'), catalytic domain"/>
    <property type="match status" value="1"/>
</dbReference>
<protein>
    <submittedName>
        <fullName evidence="8">M48 family peptidase</fullName>
    </submittedName>
</protein>
<evidence type="ECO:0000256" key="1">
    <source>
        <dbReference type="ARBA" id="ARBA00022670"/>
    </source>
</evidence>
<evidence type="ECO:0000256" key="5">
    <source>
        <dbReference type="ARBA" id="ARBA00023049"/>
    </source>
</evidence>
<keyword evidence="2" id="KW-0479">Metal-binding</keyword>
<dbReference type="Pfam" id="PF01435">
    <property type="entry name" value="Peptidase_M48"/>
    <property type="match status" value="1"/>
</dbReference>
<evidence type="ECO:0000259" key="7">
    <source>
        <dbReference type="Pfam" id="PF01435"/>
    </source>
</evidence>
<dbReference type="GO" id="GO:0051603">
    <property type="term" value="P:proteolysis involved in protein catabolic process"/>
    <property type="evidence" value="ECO:0007669"/>
    <property type="project" value="TreeGrafter"/>
</dbReference>
<comment type="similarity">
    <text evidence="6">Belongs to the peptidase M48 family.</text>
</comment>
<comment type="caution">
    <text evidence="8">The sequence shown here is derived from an EMBL/GenBank/DDBJ whole genome shotgun (WGS) entry which is preliminary data.</text>
</comment>
<accession>A0A832H4P5</accession>
<comment type="cofactor">
    <cofactor evidence="6">
        <name>Zn(2+)</name>
        <dbReference type="ChEBI" id="CHEBI:29105"/>
    </cofactor>
    <text evidence="6">Binds 1 zinc ion per subunit.</text>
</comment>
<keyword evidence="1 6" id="KW-0645">Protease</keyword>
<dbReference type="EMBL" id="DSRD01000733">
    <property type="protein sequence ID" value="HGW94942.1"/>
    <property type="molecule type" value="Genomic_DNA"/>
</dbReference>
<keyword evidence="3 6" id="KW-0378">Hydrolase</keyword>
<name>A0A832H4P5_9CYAN</name>
<organism evidence="8">
    <name type="scientific">Oscillatoriales cyanobacterium SpSt-402</name>
    <dbReference type="NCBI Taxonomy" id="2282168"/>
    <lineage>
        <taxon>Bacteria</taxon>
        <taxon>Bacillati</taxon>
        <taxon>Cyanobacteriota</taxon>
        <taxon>Cyanophyceae</taxon>
        <taxon>Oscillatoriophycideae</taxon>
        <taxon>Oscillatoriales</taxon>
    </lineage>
</organism>
<evidence type="ECO:0000256" key="4">
    <source>
        <dbReference type="ARBA" id="ARBA00022833"/>
    </source>
</evidence>
<evidence type="ECO:0000256" key="2">
    <source>
        <dbReference type="ARBA" id="ARBA00022723"/>
    </source>
</evidence>
<proteinExistence type="inferred from homology"/>
<evidence type="ECO:0000313" key="8">
    <source>
        <dbReference type="EMBL" id="HGW94942.1"/>
    </source>
</evidence>
<dbReference type="PANTHER" id="PTHR22726:SF1">
    <property type="entry name" value="METALLOENDOPEPTIDASE OMA1, MITOCHONDRIAL"/>
    <property type="match status" value="1"/>
</dbReference>
<dbReference type="GO" id="GO:0004222">
    <property type="term" value="F:metalloendopeptidase activity"/>
    <property type="evidence" value="ECO:0007669"/>
    <property type="project" value="InterPro"/>
</dbReference>
<dbReference type="GO" id="GO:0016020">
    <property type="term" value="C:membrane"/>
    <property type="evidence" value="ECO:0007669"/>
    <property type="project" value="TreeGrafter"/>
</dbReference>
<dbReference type="InterPro" id="IPR051156">
    <property type="entry name" value="Mito/Outer_Membr_Metalloprot"/>
</dbReference>
<keyword evidence="4 6" id="KW-0862">Zinc</keyword>
<dbReference type="GO" id="GO:0046872">
    <property type="term" value="F:metal ion binding"/>
    <property type="evidence" value="ECO:0007669"/>
    <property type="project" value="UniProtKB-KW"/>
</dbReference>
<sequence>MTKLLSSRLHKARGWFYPFVALITTVMLIVGQPLVSQALPWRDLIFRGIQLIQLSNLSDQQEVEIGRQINAQLVGQRVRLLQNPEITQYVNQIGQRLASQSNRPRTPYTFQVVNDRSVNAFATMGGFVYVNTGLLALADNEAELASVIAHEIGHIAGRHAVKQMRETALASGLVGAAGLDRNTAANIGVELAFKRPNSRRDEYDADTLGLEMMRRSGYAPSAMVSFMSKLLRGGGSVPTFLSTHPATSERITRLQQSIGQSGDFGDGLDSRLYRARLRSLS</sequence>